<comment type="caution">
    <text evidence="2">The sequence shown here is derived from an EMBL/GenBank/DDBJ whole genome shotgun (WGS) entry which is preliminary data.</text>
</comment>
<dbReference type="PANTHER" id="PTHR11439">
    <property type="entry name" value="GAG-POL-RELATED RETROTRANSPOSON"/>
    <property type="match status" value="1"/>
</dbReference>
<protein>
    <submittedName>
        <fullName evidence="2">Polyprotein (Retrotrasposon protein)</fullName>
    </submittedName>
</protein>
<evidence type="ECO:0000256" key="1">
    <source>
        <dbReference type="SAM" id="MobiDB-lite"/>
    </source>
</evidence>
<reference evidence="2 3" key="1">
    <citation type="submission" date="2019-09" db="EMBL/GenBank/DDBJ databases">
        <authorList>
            <person name="Ou C."/>
        </authorList>
    </citation>
    <scope>NUCLEOTIDE SEQUENCE [LARGE SCALE GENOMIC DNA]</scope>
    <source>
        <strain evidence="2">S2</strain>
        <tissue evidence="2">Leaf</tissue>
    </source>
</reference>
<dbReference type="PANTHER" id="PTHR11439:SF467">
    <property type="entry name" value="INTEGRASE CATALYTIC DOMAIN-CONTAINING PROTEIN"/>
    <property type="match status" value="1"/>
</dbReference>
<dbReference type="AlphaFoldDB" id="A0A5N5GBZ5"/>
<reference evidence="2 3" key="3">
    <citation type="submission" date="2019-11" db="EMBL/GenBank/DDBJ databases">
        <title>A de novo genome assembly of a pear dwarfing rootstock.</title>
        <authorList>
            <person name="Wang F."/>
            <person name="Wang J."/>
            <person name="Li S."/>
            <person name="Zhang Y."/>
            <person name="Fang M."/>
            <person name="Ma L."/>
            <person name="Zhao Y."/>
            <person name="Jiang S."/>
        </authorList>
    </citation>
    <scope>NUCLEOTIDE SEQUENCE [LARGE SCALE GENOMIC DNA]</scope>
    <source>
        <strain evidence="2">S2</strain>
        <tissue evidence="2">Leaf</tissue>
    </source>
</reference>
<dbReference type="EMBL" id="SMOL01000458">
    <property type="protein sequence ID" value="KAB2612683.1"/>
    <property type="molecule type" value="Genomic_DNA"/>
</dbReference>
<reference evidence="3" key="2">
    <citation type="submission" date="2019-10" db="EMBL/GenBank/DDBJ databases">
        <title>A de novo genome assembly of a pear dwarfing rootstock.</title>
        <authorList>
            <person name="Wang F."/>
            <person name="Wang J."/>
            <person name="Li S."/>
            <person name="Zhang Y."/>
            <person name="Fang M."/>
            <person name="Ma L."/>
            <person name="Zhao Y."/>
            <person name="Jiang S."/>
        </authorList>
    </citation>
    <scope>NUCLEOTIDE SEQUENCE [LARGE SCALE GENOMIC DNA]</scope>
</reference>
<dbReference type="Proteomes" id="UP000327157">
    <property type="component" value="Chromosome 9"/>
</dbReference>
<gene>
    <name evidence="2" type="ORF">D8674_034999</name>
</gene>
<organism evidence="2 3">
    <name type="scientific">Pyrus ussuriensis x Pyrus communis</name>
    <dbReference type="NCBI Taxonomy" id="2448454"/>
    <lineage>
        <taxon>Eukaryota</taxon>
        <taxon>Viridiplantae</taxon>
        <taxon>Streptophyta</taxon>
        <taxon>Embryophyta</taxon>
        <taxon>Tracheophyta</taxon>
        <taxon>Spermatophyta</taxon>
        <taxon>Magnoliopsida</taxon>
        <taxon>eudicotyledons</taxon>
        <taxon>Gunneridae</taxon>
        <taxon>Pentapetalae</taxon>
        <taxon>rosids</taxon>
        <taxon>fabids</taxon>
        <taxon>Rosales</taxon>
        <taxon>Rosaceae</taxon>
        <taxon>Amygdaloideae</taxon>
        <taxon>Maleae</taxon>
        <taxon>Pyrus</taxon>
    </lineage>
</organism>
<evidence type="ECO:0000313" key="2">
    <source>
        <dbReference type="EMBL" id="KAB2612683.1"/>
    </source>
</evidence>
<feature type="region of interest" description="Disordered" evidence="1">
    <location>
        <begin position="73"/>
        <end position="102"/>
    </location>
</feature>
<keyword evidence="3" id="KW-1185">Reference proteome</keyword>
<sequence length="482" mass="53521">MADDRLTSQAKVAEATHGVVALTSSVERLGSAKSGAHNQLEKGDDVGAAIKAFTDSVGPSVKWKHELEHDSQAHTVGQHANHDGGSRLGKGLLSPPTKNHQELDLDPNNLGSQLSLLNLISSQEQFDDLSKIGTAFTASTKLDSGWIIDSGAMDHMTYDEFLFHHLIVPPKENVITANGEIAPVIGSTTYFTRLLILKLLNKMVCSTDETETEDLGVISNSPGRALPEGCNTISQSLMDLNRETPDREITHAASNSKPTPFMDSVEANLDWHLKQFDVNTFLHGDLGEELSTDSNNHLAWFGRFTKAMKKYVSVLSQFMHVPSEDHMAAMMRILSYLKGVPSRGLIFRKHGHMEVKRSKKQNVVARSTTKAEYRGMAHGICELLWLRILLTKIGFKPQGAMLLYCDNQAAREITNNHVQHDRAKHVEVHRHFIKEKLDVKLIDIPYVRSEEQLTDELTHAVLARVFQDSLDKLGLGDIYAPT</sequence>
<dbReference type="OrthoDB" id="998494at2759"/>
<name>A0A5N5GBZ5_9ROSA</name>
<accession>A0A5N5GBZ5</accession>
<dbReference type="CDD" id="cd09272">
    <property type="entry name" value="RNase_HI_RT_Ty1"/>
    <property type="match status" value="1"/>
</dbReference>
<evidence type="ECO:0000313" key="3">
    <source>
        <dbReference type="Proteomes" id="UP000327157"/>
    </source>
</evidence>
<proteinExistence type="predicted"/>